<dbReference type="GO" id="GO:0051011">
    <property type="term" value="F:microtubule minus-end binding"/>
    <property type="evidence" value="ECO:0007669"/>
    <property type="project" value="TreeGrafter"/>
</dbReference>
<dbReference type="GO" id="GO:0007020">
    <property type="term" value="P:microtubule nucleation"/>
    <property type="evidence" value="ECO:0007669"/>
    <property type="project" value="InterPro"/>
</dbReference>
<keyword evidence="11" id="KW-1185">Reference proteome</keyword>
<dbReference type="Pfam" id="PF04130">
    <property type="entry name" value="GCP_C_terminal"/>
    <property type="match status" value="1"/>
</dbReference>
<evidence type="ECO:0000256" key="4">
    <source>
        <dbReference type="ARBA" id="ARBA00022701"/>
    </source>
</evidence>
<evidence type="ECO:0000313" key="10">
    <source>
        <dbReference type="EMBL" id="OCH96433.1"/>
    </source>
</evidence>
<reference evidence="10 11" key="1">
    <citation type="submission" date="2016-07" db="EMBL/GenBank/DDBJ databases">
        <title>Draft genome of the white-rot fungus Obba rivulosa 3A-2.</title>
        <authorList>
            <consortium name="DOE Joint Genome Institute"/>
            <person name="Miettinen O."/>
            <person name="Riley R."/>
            <person name="Acob R."/>
            <person name="Barry K."/>
            <person name="Cullen D."/>
            <person name="De Vries R."/>
            <person name="Hainaut M."/>
            <person name="Hatakka A."/>
            <person name="Henrissat B."/>
            <person name="Hilden K."/>
            <person name="Kuo R."/>
            <person name="Labutti K."/>
            <person name="Lipzen A."/>
            <person name="Makela M.R."/>
            <person name="Sandor L."/>
            <person name="Spatafora J.W."/>
            <person name="Grigoriev I.V."/>
            <person name="Hibbett D.S."/>
        </authorList>
    </citation>
    <scope>NUCLEOTIDE SEQUENCE [LARGE SCALE GENOMIC DNA]</scope>
    <source>
        <strain evidence="10 11">3A-2</strain>
    </source>
</reference>
<dbReference type="Pfam" id="PF17681">
    <property type="entry name" value="GCP_N_terminal"/>
    <property type="match status" value="1"/>
</dbReference>
<proteinExistence type="inferred from homology"/>
<dbReference type="PANTHER" id="PTHR19302">
    <property type="entry name" value="GAMMA TUBULIN COMPLEX PROTEIN"/>
    <property type="match status" value="1"/>
</dbReference>
<organism evidence="10 11">
    <name type="scientific">Obba rivulosa</name>
    <dbReference type="NCBI Taxonomy" id="1052685"/>
    <lineage>
        <taxon>Eukaryota</taxon>
        <taxon>Fungi</taxon>
        <taxon>Dikarya</taxon>
        <taxon>Basidiomycota</taxon>
        <taxon>Agaricomycotina</taxon>
        <taxon>Agaricomycetes</taxon>
        <taxon>Polyporales</taxon>
        <taxon>Gelatoporiaceae</taxon>
        <taxon>Obba</taxon>
    </lineage>
</organism>
<protein>
    <recommendedName>
        <fullName evidence="6">Spindle pole body component</fullName>
    </recommendedName>
</protein>
<dbReference type="GO" id="GO:0051225">
    <property type="term" value="P:spindle assembly"/>
    <property type="evidence" value="ECO:0007669"/>
    <property type="project" value="TreeGrafter"/>
</dbReference>
<keyword evidence="4 6" id="KW-0493">Microtubule</keyword>
<evidence type="ECO:0000256" key="3">
    <source>
        <dbReference type="ARBA" id="ARBA00022490"/>
    </source>
</evidence>
<dbReference type="GO" id="GO:0043015">
    <property type="term" value="F:gamma-tubulin binding"/>
    <property type="evidence" value="ECO:0007669"/>
    <property type="project" value="InterPro"/>
</dbReference>
<dbReference type="GO" id="GO:0005816">
    <property type="term" value="C:spindle pole body"/>
    <property type="evidence" value="ECO:0007669"/>
    <property type="project" value="UniProtKB-ARBA"/>
</dbReference>
<dbReference type="EMBL" id="KV722330">
    <property type="protein sequence ID" value="OCH96433.1"/>
    <property type="molecule type" value="Genomic_DNA"/>
</dbReference>
<evidence type="ECO:0000259" key="8">
    <source>
        <dbReference type="Pfam" id="PF04130"/>
    </source>
</evidence>
<evidence type="ECO:0000313" key="11">
    <source>
        <dbReference type="Proteomes" id="UP000250043"/>
    </source>
</evidence>
<dbReference type="GO" id="GO:0031122">
    <property type="term" value="P:cytoplasmic microtubule organization"/>
    <property type="evidence" value="ECO:0007669"/>
    <property type="project" value="TreeGrafter"/>
</dbReference>
<dbReference type="GO" id="GO:0005874">
    <property type="term" value="C:microtubule"/>
    <property type="evidence" value="ECO:0007669"/>
    <property type="project" value="UniProtKB-KW"/>
</dbReference>
<feature type="region of interest" description="Disordered" evidence="7">
    <location>
        <begin position="524"/>
        <end position="556"/>
    </location>
</feature>
<feature type="domain" description="Gamma tubulin complex component C-terminal" evidence="8">
    <location>
        <begin position="290"/>
        <end position="727"/>
    </location>
</feature>
<dbReference type="InterPro" id="IPR040457">
    <property type="entry name" value="GCP_C"/>
</dbReference>
<name>A0A8E2DV52_9APHY</name>
<evidence type="ECO:0000256" key="6">
    <source>
        <dbReference type="RuleBase" id="RU363050"/>
    </source>
</evidence>
<accession>A0A8E2DV52</accession>
<gene>
    <name evidence="10" type="ORF">OBBRIDRAFT_718350</name>
</gene>
<dbReference type="InterPro" id="IPR007259">
    <property type="entry name" value="GCP"/>
</dbReference>
<dbReference type="PANTHER" id="PTHR19302:SF27">
    <property type="entry name" value="GAMMA-TUBULIN COMPLEX COMPONENT 4"/>
    <property type="match status" value="1"/>
</dbReference>
<evidence type="ECO:0000256" key="1">
    <source>
        <dbReference type="ARBA" id="ARBA00004267"/>
    </source>
</evidence>
<dbReference type="GO" id="GO:0000278">
    <property type="term" value="P:mitotic cell cycle"/>
    <property type="evidence" value="ECO:0007669"/>
    <property type="project" value="TreeGrafter"/>
</dbReference>
<dbReference type="AlphaFoldDB" id="A0A8E2DV52"/>
<feature type="domain" description="Gamma tubulin complex component protein N-terminal" evidence="9">
    <location>
        <begin position="2"/>
        <end position="275"/>
    </location>
</feature>
<sequence length="754" mass="83444">MIAEVLLVLAGHESSLFGSQNTVNPAFSQLLHPGEEQCLHALGQIALRYRRIKTACSALSRSPSIYVCALCATLNKILRDEYESLVVTTEARVLKRDPDLVASGSFVPLSSLRAVFSEWDAPLAALEFLMDELQADQEWHAGPLIDLLLARLRTGIHRIASIFSKLSEAVQRVWVSQLQAFINHGTLSAKDSLATIDYKLIDNSIPSCVSAQSRDSIAYVGRAISTVKAAKWERQFPRDIAMEHTKLLETVLPSDQYVFDRVISDIRTTVSEWLWLNVLTHKDVEVAVESLASYFLLRNGEFALSLIREIERLKISRLTGRSGTQSMIREQDLQLALLRASLGTTAQHDPSLSHLRFHLPSGPLRPLLPSFASAPPKDLSESLSSLDPVSFDDFLLGTPLVLSYNVSWPLDLFLHQTDLQVYGALFAYLSALRKTHTRVHTCWTSLSSKQRERRRFTGVGEGGTAEDLAVRKALLRCGWGVIREMDWFLETLLGYVMTDVVDVEFRRLKELLLGKTSRGRLSISIHPSASGTDGGVARTAGAQPLPTSPTSHSITSNIPSAPSHLDFTTLRNIHTTYLERLLIGTLLSNPALTVHIRAILEVCERFVAQVERWGGDILPSLLGEGSLAAGGDRVGSLVEERWATVAEINESLQSLLRSFYEQLSMSTTQQPFSATADASQSMLYNASIANVTGFQTSFRMKRGKGGEGDAEVRRHIERLLLRLDFNGEFSKPTSGQHEHRLSLGEEILKQGGLA</sequence>
<comment type="similarity">
    <text evidence="2 6">Belongs to the TUBGCP family.</text>
</comment>
<dbReference type="GO" id="GO:0000922">
    <property type="term" value="C:spindle pole"/>
    <property type="evidence" value="ECO:0007669"/>
    <property type="project" value="InterPro"/>
</dbReference>
<dbReference type="Gene3D" id="1.20.120.1900">
    <property type="entry name" value="Gamma-tubulin complex, C-terminal domain"/>
    <property type="match status" value="1"/>
</dbReference>
<dbReference type="InterPro" id="IPR042241">
    <property type="entry name" value="GCP_C_sf"/>
</dbReference>
<comment type="subcellular location">
    <subcellularLocation>
        <location evidence="1 6">Cytoplasm</location>
        <location evidence="1 6">Cytoskeleton</location>
        <location evidence="1 6">Microtubule organizing center</location>
    </subcellularLocation>
</comment>
<keyword evidence="3 6" id="KW-0963">Cytoplasm</keyword>
<dbReference type="InterPro" id="IPR041470">
    <property type="entry name" value="GCP_N"/>
</dbReference>
<keyword evidence="5 6" id="KW-0206">Cytoskeleton</keyword>
<evidence type="ECO:0000259" key="9">
    <source>
        <dbReference type="Pfam" id="PF17681"/>
    </source>
</evidence>
<dbReference type="GO" id="GO:0051321">
    <property type="term" value="P:meiotic cell cycle"/>
    <property type="evidence" value="ECO:0007669"/>
    <property type="project" value="TreeGrafter"/>
</dbReference>
<dbReference type="Proteomes" id="UP000250043">
    <property type="component" value="Unassembled WGS sequence"/>
</dbReference>
<dbReference type="GO" id="GO:0000930">
    <property type="term" value="C:gamma-tubulin complex"/>
    <property type="evidence" value="ECO:0007669"/>
    <property type="project" value="TreeGrafter"/>
</dbReference>
<dbReference type="OrthoDB" id="1608002at2759"/>
<evidence type="ECO:0000256" key="2">
    <source>
        <dbReference type="ARBA" id="ARBA00010337"/>
    </source>
</evidence>
<evidence type="ECO:0000256" key="7">
    <source>
        <dbReference type="SAM" id="MobiDB-lite"/>
    </source>
</evidence>
<evidence type="ECO:0000256" key="5">
    <source>
        <dbReference type="ARBA" id="ARBA00023212"/>
    </source>
</evidence>